<dbReference type="CDD" id="cd05797">
    <property type="entry name" value="Ribosomal_L10"/>
    <property type="match status" value="1"/>
</dbReference>
<dbReference type="RefSeq" id="WP_163816289.1">
    <property type="nucleotide sequence ID" value="NZ_JAAGOB010000002.1"/>
</dbReference>
<comment type="similarity">
    <text evidence="2 7">Belongs to the universal ribosomal protein uL10 family.</text>
</comment>
<comment type="subunit">
    <text evidence="5 7">Part of the ribosomal stalk of the 50S ribosomal subunit. The N-terminus interacts with L11 and the large rRNA to form the base of the stalk. The C-terminus forms an elongated spine to which L12 dimers bind in a sequential fashion forming a multimeric L10(L12)X complex.</text>
</comment>
<evidence type="ECO:0000313" key="8">
    <source>
        <dbReference type="EMBL" id="NED94460.1"/>
    </source>
</evidence>
<proteinExistence type="inferred from homology"/>
<dbReference type="EMBL" id="JAAGOB010000002">
    <property type="protein sequence ID" value="NED94460.1"/>
    <property type="molecule type" value="Genomic_DNA"/>
</dbReference>
<dbReference type="InterPro" id="IPR002363">
    <property type="entry name" value="Ribosomal_uL10_CS_bac"/>
</dbReference>
<protein>
    <recommendedName>
        <fullName evidence="6 7">Large ribosomal subunit protein uL10</fullName>
    </recommendedName>
</protein>
<gene>
    <name evidence="7 8" type="primary">rplJ</name>
    <name evidence="8" type="ORF">G1H11_03940</name>
</gene>
<evidence type="ECO:0000256" key="7">
    <source>
        <dbReference type="HAMAP-Rule" id="MF_00362"/>
    </source>
</evidence>
<dbReference type="Gene3D" id="3.30.70.1730">
    <property type="match status" value="1"/>
</dbReference>
<dbReference type="Proteomes" id="UP000469185">
    <property type="component" value="Unassembled WGS sequence"/>
</dbReference>
<evidence type="ECO:0000256" key="1">
    <source>
        <dbReference type="ARBA" id="ARBA00002633"/>
    </source>
</evidence>
<evidence type="ECO:0000256" key="5">
    <source>
        <dbReference type="ARBA" id="ARBA00026025"/>
    </source>
</evidence>
<dbReference type="InterPro" id="IPR022973">
    <property type="entry name" value="Ribosomal_uL10_bac"/>
</dbReference>
<keyword evidence="4 7" id="KW-0687">Ribonucleoprotein</keyword>
<evidence type="ECO:0000256" key="3">
    <source>
        <dbReference type="ARBA" id="ARBA00022980"/>
    </source>
</evidence>
<name>A0A6N9YHQ9_9ACTN</name>
<accession>A0A6N9YHQ9</accession>
<dbReference type="GO" id="GO:0003735">
    <property type="term" value="F:structural constituent of ribosome"/>
    <property type="evidence" value="ECO:0007669"/>
    <property type="project" value="InterPro"/>
</dbReference>
<dbReference type="SUPFAM" id="SSF160369">
    <property type="entry name" value="Ribosomal protein L10-like"/>
    <property type="match status" value="1"/>
</dbReference>
<dbReference type="GO" id="GO:0015934">
    <property type="term" value="C:large ribosomal subunit"/>
    <property type="evidence" value="ECO:0007669"/>
    <property type="project" value="InterPro"/>
</dbReference>
<dbReference type="NCBIfam" id="NF000955">
    <property type="entry name" value="PRK00099.1-1"/>
    <property type="match status" value="1"/>
</dbReference>
<comment type="function">
    <text evidence="1 7">Forms part of the ribosomal stalk, playing a central role in the interaction of the ribosome with GTP-bound translation factors.</text>
</comment>
<evidence type="ECO:0000256" key="2">
    <source>
        <dbReference type="ARBA" id="ARBA00008889"/>
    </source>
</evidence>
<dbReference type="InterPro" id="IPR047865">
    <property type="entry name" value="Ribosomal_uL10_bac_type"/>
</dbReference>
<evidence type="ECO:0000256" key="6">
    <source>
        <dbReference type="ARBA" id="ARBA00035202"/>
    </source>
</evidence>
<dbReference type="Gene3D" id="6.10.250.290">
    <property type="match status" value="1"/>
</dbReference>
<keyword evidence="3 7" id="KW-0689">Ribosomal protein</keyword>
<dbReference type="GO" id="GO:0006412">
    <property type="term" value="P:translation"/>
    <property type="evidence" value="ECO:0007669"/>
    <property type="project" value="UniProtKB-UniRule"/>
</dbReference>
<keyword evidence="7" id="KW-0694">RNA-binding</keyword>
<evidence type="ECO:0000256" key="4">
    <source>
        <dbReference type="ARBA" id="ARBA00023274"/>
    </source>
</evidence>
<dbReference type="HAMAP" id="MF_00362">
    <property type="entry name" value="Ribosomal_uL10"/>
    <property type="match status" value="1"/>
</dbReference>
<sequence>MARPDKAAAVTELADEFRSSSAVVLTEYRGLSVKELTELRRSLSGNASYAVVKNTLTKLAAKEAGVDGLDEHLVGPSAIAFVKGDPVVVAKGLRDFAKDHPVLVLKGGLLDGAPLTADEIKKLADLESREVLLAKLAGAMKASTQNAVSLFAAPLSQTARVIDALRQKVEAGGDAGASNQNEG</sequence>
<comment type="caution">
    <text evidence="8">The sequence shown here is derived from an EMBL/GenBank/DDBJ whole genome shotgun (WGS) entry which is preliminary data.</text>
</comment>
<keyword evidence="9" id="KW-1185">Reference proteome</keyword>
<dbReference type="AlphaFoldDB" id="A0A6N9YHQ9"/>
<organism evidence="8 9">
    <name type="scientific">Phytoactinopolyspora alkaliphila</name>
    <dbReference type="NCBI Taxonomy" id="1783498"/>
    <lineage>
        <taxon>Bacteria</taxon>
        <taxon>Bacillati</taxon>
        <taxon>Actinomycetota</taxon>
        <taxon>Actinomycetes</taxon>
        <taxon>Jiangellales</taxon>
        <taxon>Jiangellaceae</taxon>
        <taxon>Phytoactinopolyspora</taxon>
    </lineage>
</organism>
<dbReference type="InterPro" id="IPR001790">
    <property type="entry name" value="Ribosomal_uL10"/>
</dbReference>
<dbReference type="PROSITE" id="PS01109">
    <property type="entry name" value="RIBOSOMAL_L10"/>
    <property type="match status" value="1"/>
</dbReference>
<dbReference type="InterPro" id="IPR043141">
    <property type="entry name" value="Ribosomal_uL10-like_sf"/>
</dbReference>
<dbReference type="PANTHER" id="PTHR11560">
    <property type="entry name" value="39S RIBOSOMAL PROTEIN L10, MITOCHONDRIAL"/>
    <property type="match status" value="1"/>
</dbReference>
<dbReference type="GO" id="GO:0070180">
    <property type="term" value="F:large ribosomal subunit rRNA binding"/>
    <property type="evidence" value="ECO:0007669"/>
    <property type="project" value="UniProtKB-UniRule"/>
</dbReference>
<keyword evidence="7" id="KW-0699">rRNA-binding</keyword>
<evidence type="ECO:0000313" key="9">
    <source>
        <dbReference type="Proteomes" id="UP000469185"/>
    </source>
</evidence>
<reference evidence="8 9" key="1">
    <citation type="submission" date="2020-02" db="EMBL/GenBank/DDBJ databases">
        <authorList>
            <person name="Li X.-J."/>
            <person name="Feng X.-M."/>
        </authorList>
    </citation>
    <scope>NUCLEOTIDE SEQUENCE [LARGE SCALE GENOMIC DNA]</scope>
    <source>
        <strain evidence="8 9">CGMCC 4.7225</strain>
    </source>
</reference>
<dbReference type="Pfam" id="PF00466">
    <property type="entry name" value="Ribosomal_L10"/>
    <property type="match status" value="1"/>
</dbReference>